<dbReference type="Proteomes" id="UP001164539">
    <property type="component" value="Chromosome 13"/>
</dbReference>
<proteinExistence type="predicted"/>
<organism evidence="1 2">
    <name type="scientific">Melia azedarach</name>
    <name type="common">Chinaberry tree</name>
    <dbReference type="NCBI Taxonomy" id="155640"/>
    <lineage>
        <taxon>Eukaryota</taxon>
        <taxon>Viridiplantae</taxon>
        <taxon>Streptophyta</taxon>
        <taxon>Embryophyta</taxon>
        <taxon>Tracheophyta</taxon>
        <taxon>Spermatophyta</taxon>
        <taxon>Magnoliopsida</taxon>
        <taxon>eudicotyledons</taxon>
        <taxon>Gunneridae</taxon>
        <taxon>Pentapetalae</taxon>
        <taxon>rosids</taxon>
        <taxon>malvids</taxon>
        <taxon>Sapindales</taxon>
        <taxon>Meliaceae</taxon>
        <taxon>Melia</taxon>
    </lineage>
</organism>
<accession>A0ACC1WTT1</accession>
<keyword evidence="2" id="KW-1185">Reference proteome</keyword>
<evidence type="ECO:0000313" key="2">
    <source>
        <dbReference type="Proteomes" id="UP001164539"/>
    </source>
</evidence>
<dbReference type="EMBL" id="CM051406">
    <property type="protein sequence ID" value="KAJ4702560.1"/>
    <property type="molecule type" value="Genomic_DNA"/>
</dbReference>
<evidence type="ECO:0000313" key="1">
    <source>
        <dbReference type="EMBL" id="KAJ4702560.1"/>
    </source>
</evidence>
<sequence>MGAETSKADDCSESQPSKEALQIESQNVKSTAKTTVNETKEVQVCEAKESEKTAAVKLPWNYEAIIEDADSPIDKSSKEKLYDQLCSGVFLNQKRKKYWVEKKSGSNSFMLFARDLSITWAGDNRYWKWSPQEETSDVIVEEAELLNVCWLEVHARFDPRKLSPGILYEVVFVIMLKDPAYGWEVPVNLRLLCTNGMKQERKENLRMKPRHQWIEIPVGEFTTSPEINGGGMEISMYEFEGGKWKRGLVIKGVIIRPKN</sequence>
<reference evidence="1 2" key="1">
    <citation type="journal article" date="2023" name="Science">
        <title>Complex scaffold remodeling in plant triterpene biosynthesis.</title>
        <authorList>
            <person name="De La Pena R."/>
            <person name="Hodgson H."/>
            <person name="Liu J.C."/>
            <person name="Stephenson M.J."/>
            <person name="Martin A.C."/>
            <person name="Owen C."/>
            <person name="Harkess A."/>
            <person name="Leebens-Mack J."/>
            <person name="Jimenez L.E."/>
            <person name="Osbourn A."/>
            <person name="Sattely E.S."/>
        </authorList>
    </citation>
    <scope>NUCLEOTIDE SEQUENCE [LARGE SCALE GENOMIC DNA]</scope>
    <source>
        <strain evidence="2">cv. JPN11</strain>
        <tissue evidence="1">Leaf</tissue>
    </source>
</reference>
<gene>
    <name evidence="1" type="ORF">OWV82_022595</name>
</gene>
<comment type="caution">
    <text evidence="1">The sequence shown here is derived from an EMBL/GenBank/DDBJ whole genome shotgun (WGS) entry which is preliminary data.</text>
</comment>
<name>A0ACC1WTT1_MELAZ</name>
<protein>
    <submittedName>
        <fullName evidence="1">Protein PHLOEM PROTEIN 2-LIKE like</fullName>
    </submittedName>
</protein>